<dbReference type="InterPro" id="IPR023166">
    <property type="entry name" value="BaiN-like_dom_sf"/>
</dbReference>
<dbReference type="EMBL" id="JAGKQQ010000001">
    <property type="protein sequence ID" value="MBP3959195.1"/>
    <property type="molecule type" value="Genomic_DNA"/>
</dbReference>
<keyword evidence="7" id="KW-1185">Reference proteome</keyword>
<dbReference type="InterPro" id="IPR055178">
    <property type="entry name" value="RsdA/BaiN/AoA(So)-like_dom"/>
</dbReference>
<dbReference type="Gene3D" id="2.40.30.10">
    <property type="entry name" value="Translation factors"/>
    <property type="match status" value="1"/>
</dbReference>
<dbReference type="NCBIfam" id="TIGR00275">
    <property type="entry name" value="aminoacetone oxidase family FAD-binding enzyme"/>
    <property type="match status" value="1"/>
</dbReference>
<evidence type="ECO:0000313" key="7">
    <source>
        <dbReference type="Proteomes" id="UP000676565"/>
    </source>
</evidence>
<sequence length="412" mass="43828">MSSFDYDAIIVGAGAAGLFAAIHAAERGRKVLLLEKGKKPGVKILMSGGTRCNITHDCDTRGIVHAFGANGKFLHSALAGLGPKETVAFFNGEGLATKVEDTGKVFPVSDRAVDVLDVLMKRLARSGATLALTEPVKDVDLQPEGGFRVSTPTRTLTADRVLLTTGGKSYPGCGTTGDGYALAMKFGHTIVPTSPALVPLTVQPTWVSELRGITLPDVNLKVVPEQGKALTQRRGSMLFAHFGLTGPAPLDVSRAVSGHAKPSSLTLEADFLPHEPEQVFDEFLRAESLASGKKQLAVVLSEKLPRRLADQLLVLCGMAVDRKAAALARPDRLALVAAVKRLRLPLRGTLGFEKAEVTAGGVNLDEVDSRTMQSKHRPGLYFAGEVLDLDGWIGGYNFQSAWSTGWLAGKQL</sequence>
<dbReference type="PANTHER" id="PTHR42887:SF2">
    <property type="entry name" value="OS12G0638800 PROTEIN"/>
    <property type="match status" value="1"/>
</dbReference>
<evidence type="ECO:0000256" key="3">
    <source>
        <dbReference type="ARBA" id="ARBA00022827"/>
    </source>
</evidence>
<organism evidence="6 7">
    <name type="scientific">Gemmata palustris</name>
    <dbReference type="NCBI Taxonomy" id="2822762"/>
    <lineage>
        <taxon>Bacteria</taxon>
        <taxon>Pseudomonadati</taxon>
        <taxon>Planctomycetota</taxon>
        <taxon>Planctomycetia</taxon>
        <taxon>Gemmatales</taxon>
        <taxon>Gemmataceae</taxon>
        <taxon>Gemmata</taxon>
    </lineage>
</organism>
<dbReference type="InterPro" id="IPR057661">
    <property type="entry name" value="RsdA/BaiN/AoA(So)_Rossmann"/>
</dbReference>
<gene>
    <name evidence="6" type="ORF">J8F10_28460</name>
</gene>
<feature type="domain" description="RsdA/BaiN/AoA(So)-like Rossmann fold-like" evidence="4">
    <location>
        <begin position="7"/>
        <end position="410"/>
    </location>
</feature>
<dbReference type="RefSeq" id="WP_210659770.1">
    <property type="nucleotide sequence ID" value="NZ_JAGKQQ010000001.1"/>
</dbReference>
<proteinExistence type="predicted"/>
<keyword evidence="2" id="KW-0285">Flavoprotein</keyword>
<feature type="domain" description="RsdA/BaiN/AoA(So)-like insert" evidence="5">
    <location>
        <begin position="195"/>
        <end position="357"/>
    </location>
</feature>
<dbReference type="InterPro" id="IPR036188">
    <property type="entry name" value="FAD/NAD-bd_sf"/>
</dbReference>
<dbReference type="Proteomes" id="UP000676565">
    <property type="component" value="Unassembled WGS sequence"/>
</dbReference>
<comment type="caution">
    <text evidence="6">The sequence shown here is derived from an EMBL/GenBank/DDBJ whole genome shotgun (WGS) entry which is preliminary data.</text>
</comment>
<keyword evidence="3" id="KW-0274">FAD</keyword>
<dbReference type="SUPFAM" id="SSF51905">
    <property type="entry name" value="FAD/NAD(P)-binding domain"/>
    <property type="match status" value="1"/>
</dbReference>
<dbReference type="SUPFAM" id="SSF160996">
    <property type="entry name" value="HI0933 insert domain-like"/>
    <property type="match status" value="1"/>
</dbReference>
<evidence type="ECO:0000256" key="1">
    <source>
        <dbReference type="ARBA" id="ARBA00001974"/>
    </source>
</evidence>
<dbReference type="InterPro" id="IPR004792">
    <property type="entry name" value="BaiN-like"/>
</dbReference>
<evidence type="ECO:0000259" key="4">
    <source>
        <dbReference type="Pfam" id="PF03486"/>
    </source>
</evidence>
<evidence type="ECO:0000313" key="6">
    <source>
        <dbReference type="EMBL" id="MBP3959195.1"/>
    </source>
</evidence>
<dbReference type="PRINTS" id="PR00411">
    <property type="entry name" value="PNDRDTASEI"/>
</dbReference>
<evidence type="ECO:0000259" key="5">
    <source>
        <dbReference type="Pfam" id="PF22780"/>
    </source>
</evidence>
<dbReference type="Pfam" id="PF22780">
    <property type="entry name" value="HI0933_like_1st"/>
    <property type="match status" value="1"/>
</dbReference>
<accession>A0ABS5C162</accession>
<reference evidence="6 7" key="1">
    <citation type="submission" date="2021-04" db="EMBL/GenBank/DDBJ databases">
        <authorList>
            <person name="Ivanova A."/>
        </authorList>
    </citation>
    <scope>NUCLEOTIDE SEQUENCE [LARGE SCALE GENOMIC DNA]</scope>
    <source>
        <strain evidence="6 7">G18</strain>
    </source>
</reference>
<comment type="cofactor">
    <cofactor evidence="1">
        <name>FAD</name>
        <dbReference type="ChEBI" id="CHEBI:57692"/>
    </cofactor>
</comment>
<dbReference type="PANTHER" id="PTHR42887">
    <property type="entry name" value="OS12G0638800 PROTEIN"/>
    <property type="match status" value="1"/>
</dbReference>
<dbReference type="Gene3D" id="1.10.8.260">
    <property type="entry name" value="HI0933 insert domain-like"/>
    <property type="match status" value="1"/>
</dbReference>
<dbReference type="Pfam" id="PF03486">
    <property type="entry name" value="HI0933_like"/>
    <property type="match status" value="1"/>
</dbReference>
<dbReference type="Gene3D" id="3.50.50.60">
    <property type="entry name" value="FAD/NAD(P)-binding domain"/>
    <property type="match status" value="1"/>
</dbReference>
<protein>
    <submittedName>
        <fullName evidence="6">NAD(P)/FAD-dependent oxidoreductase</fullName>
    </submittedName>
</protein>
<evidence type="ECO:0000256" key="2">
    <source>
        <dbReference type="ARBA" id="ARBA00022630"/>
    </source>
</evidence>
<name>A0ABS5C162_9BACT</name>